<gene>
    <name evidence="2" type="ORF">FJZ00_08080</name>
</gene>
<comment type="caution">
    <text evidence="2">The sequence shown here is derived from an EMBL/GenBank/DDBJ whole genome shotgun (WGS) entry which is preliminary data.</text>
</comment>
<sequence length="663" mass="72691">MAAVLPRGDFFANPIVNPPYGAPRLHWELDAAGRPTMRILEGRRPGATPLVDRVRAEVARWRERGEAAMQQLTPVSARLLRHWKDHDFSGARPFWCQIEAAETAIWLREAASHDKRGRALLAEIAAAGDAGGGLSRLAFKMATGAGKTTVMAMLIAWQTLNAVRNPADKRFARGFLVVTPGLTIRERLRVLQPHDPDSWYASRELLPPDMLADLGKAKIVIVNFHAFLPRERLAVSRGGRSLLEGRTGPALDLRESEGRMMRRVMPELAGLDRVVVLNDEGHHCYRVRASAEALFAPEDAGSGARVETESARMWISGLEAVARHFEVVRVFDLSATPYYPQGSGYREGSLFPWTVADFPLLEAIECGIVKLPRVPKDCAGILVQPAAGRRRREPAVSGALASALMTLYRLYEQTFLLWEEVGMPAPPCFIVVCNDTVTSKLVYDYISAPGSPLELFRNFAAGGVPVDRPCTLLVDSRQLEADEDRSQQIRAIANSVGKPGKPGAGVRCVVSVAMLSEGWDASTVTHVLGVRAFGTQWLCEQVVGRALRRQSYEVDARGMLAPEFADVAGIPFDFAAEPVVAAPQRPRRAVSVHAVRPDRDALEIRFPRVEGYQLELPAERLRARFGPECGLVLTPEMAASPAGSRGLRTAAVASHLARELIVR</sequence>
<dbReference type="InterPro" id="IPR027417">
    <property type="entry name" value="P-loop_NTPase"/>
</dbReference>
<organism evidence="2 3">
    <name type="scientific">Candidatus Tanganyikabacteria bacterium</name>
    <dbReference type="NCBI Taxonomy" id="2961651"/>
    <lineage>
        <taxon>Bacteria</taxon>
        <taxon>Bacillati</taxon>
        <taxon>Candidatus Sericytochromatia</taxon>
        <taxon>Candidatus Tanganyikabacteria</taxon>
    </lineage>
</organism>
<dbReference type="GO" id="GO:0005524">
    <property type="term" value="F:ATP binding"/>
    <property type="evidence" value="ECO:0007669"/>
    <property type="project" value="InterPro"/>
</dbReference>
<protein>
    <submittedName>
        <fullName evidence="2">DEAD/DEAH box helicase family protein</fullName>
    </submittedName>
</protein>
<keyword evidence="2" id="KW-0547">Nucleotide-binding</keyword>
<evidence type="ECO:0000313" key="3">
    <source>
        <dbReference type="Proteomes" id="UP000703893"/>
    </source>
</evidence>
<feature type="non-terminal residue" evidence="2">
    <location>
        <position position="663"/>
    </location>
</feature>
<dbReference type="PANTHER" id="PTHR47396">
    <property type="entry name" value="TYPE I RESTRICTION ENZYME ECOKI R PROTEIN"/>
    <property type="match status" value="1"/>
</dbReference>
<dbReference type="GO" id="GO:0016787">
    <property type="term" value="F:hydrolase activity"/>
    <property type="evidence" value="ECO:0007669"/>
    <property type="project" value="InterPro"/>
</dbReference>
<dbReference type="Proteomes" id="UP000703893">
    <property type="component" value="Unassembled WGS sequence"/>
</dbReference>
<name>A0A937X699_9BACT</name>
<dbReference type="Pfam" id="PF04851">
    <property type="entry name" value="ResIII"/>
    <property type="match status" value="1"/>
</dbReference>
<dbReference type="GO" id="GO:0003677">
    <property type="term" value="F:DNA binding"/>
    <property type="evidence" value="ECO:0007669"/>
    <property type="project" value="InterPro"/>
</dbReference>
<dbReference type="SUPFAM" id="SSF52540">
    <property type="entry name" value="P-loop containing nucleoside triphosphate hydrolases"/>
    <property type="match status" value="1"/>
</dbReference>
<reference evidence="2 3" key="1">
    <citation type="submission" date="2019-03" db="EMBL/GenBank/DDBJ databases">
        <title>Lake Tanganyika Metagenome-Assembled Genomes (MAGs).</title>
        <authorList>
            <person name="Tran P."/>
        </authorList>
    </citation>
    <scope>NUCLEOTIDE SEQUENCE [LARGE SCALE GENOMIC DNA]</scope>
    <source>
        <strain evidence="2">K_DeepCast_65m_m2_236</strain>
    </source>
</reference>
<keyword evidence="2" id="KW-0378">Hydrolase</keyword>
<accession>A0A937X699</accession>
<evidence type="ECO:0000313" key="2">
    <source>
        <dbReference type="EMBL" id="MBM3275097.1"/>
    </source>
</evidence>
<dbReference type="EMBL" id="VGJX01000441">
    <property type="protein sequence ID" value="MBM3275097.1"/>
    <property type="molecule type" value="Genomic_DNA"/>
</dbReference>
<dbReference type="InterPro" id="IPR006935">
    <property type="entry name" value="Helicase/UvrB_N"/>
</dbReference>
<dbReference type="GO" id="GO:0005829">
    <property type="term" value="C:cytosol"/>
    <property type="evidence" value="ECO:0007669"/>
    <property type="project" value="TreeGrafter"/>
</dbReference>
<dbReference type="InterPro" id="IPR050742">
    <property type="entry name" value="Helicase_Restrict-Modif_Enz"/>
</dbReference>
<dbReference type="PANTHER" id="PTHR47396:SF1">
    <property type="entry name" value="ATP-DEPENDENT HELICASE IRC3-RELATED"/>
    <property type="match status" value="1"/>
</dbReference>
<evidence type="ECO:0000259" key="1">
    <source>
        <dbReference type="Pfam" id="PF04851"/>
    </source>
</evidence>
<keyword evidence="2" id="KW-0347">Helicase</keyword>
<feature type="domain" description="Helicase/UvrB N-terminal" evidence="1">
    <location>
        <begin position="125"/>
        <end position="337"/>
    </location>
</feature>
<dbReference type="GO" id="GO:0004386">
    <property type="term" value="F:helicase activity"/>
    <property type="evidence" value="ECO:0007669"/>
    <property type="project" value="UniProtKB-KW"/>
</dbReference>
<proteinExistence type="predicted"/>
<keyword evidence="2" id="KW-0067">ATP-binding</keyword>
<dbReference type="AlphaFoldDB" id="A0A937X699"/>
<dbReference type="Gene3D" id="3.40.50.300">
    <property type="entry name" value="P-loop containing nucleotide triphosphate hydrolases"/>
    <property type="match status" value="1"/>
</dbReference>